<dbReference type="Gene3D" id="3.40.50.720">
    <property type="entry name" value="NAD(P)-binding Rossmann-like Domain"/>
    <property type="match status" value="1"/>
</dbReference>
<gene>
    <name evidence="3" type="ORF">N7460_003186</name>
</gene>
<sequence length="327" mass="36861">MPEDIPLTPEGTSLAGKTALVTGGNKGLGFEVARQFLLLNVSRLIITARDKAKGRAAVAALKTDPEVIAASSQDEARPKIEFFLLNLDDYQSGVLFTRKVNAEVRELHILVLNAGINIFEYQTSKTGHEKIMQVNCYTHFLIVLTLMSLLRKTSKKYYTPSRITFVGSYSQDQHSFEEIPIPASQSIMDYYDDKTIFRRFRRYQDSKFVVNAFVQQLARITSATEVIINNVCPGVVQTKLNQTVPLWFKPFMWAYTKVYRRSLHEGGRIIVKAAVVVGNESHGLLVQNSLMDQGAPFLAGEVGRHFGQELWNEVVDDVERVFAQPRV</sequence>
<dbReference type="InterPro" id="IPR002347">
    <property type="entry name" value="SDR_fam"/>
</dbReference>
<proteinExistence type="inferred from homology"/>
<accession>A0AAD6IL75</accession>
<name>A0AAD6IL75_PENCN</name>
<comment type="caution">
    <text evidence="3">The sequence shown here is derived from an EMBL/GenBank/DDBJ whole genome shotgun (WGS) entry which is preliminary data.</text>
</comment>
<evidence type="ECO:0000313" key="4">
    <source>
        <dbReference type="Proteomes" id="UP001219568"/>
    </source>
</evidence>
<organism evidence="3 4">
    <name type="scientific">Penicillium canescens</name>
    <dbReference type="NCBI Taxonomy" id="5083"/>
    <lineage>
        <taxon>Eukaryota</taxon>
        <taxon>Fungi</taxon>
        <taxon>Dikarya</taxon>
        <taxon>Ascomycota</taxon>
        <taxon>Pezizomycotina</taxon>
        <taxon>Eurotiomycetes</taxon>
        <taxon>Eurotiomycetidae</taxon>
        <taxon>Eurotiales</taxon>
        <taxon>Aspergillaceae</taxon>
        <taxon>Penicillium</taxon>
    </lineage>
</organism>
<protein>
    <submittedName>
        <fullName evidence="3">Uncharacterized protein</fullName>
    </submittedName>
</protein>
<keyword evidence="2" id="KW-0560">Oxidoreductase</keyword>
<keyword evidence="4" id="KW-1185">Reference proteome</keyword>
<reference evidence="3" key="1">
    <citation type="journal article" date="2023" name="IMA Fungus">
        <title>Comparative genomic study of the Penicillium genus elucidates a diverse pangenome and 15 lateral gene transfer events.</title>
        <authorList>
            <person name="Petersen C."/>
            <person name="Sorensen T."/>
            <person name="Nielsen M.R."/>
            <person name="Sondergaard T.E."/>
            <person name="Sorensen J.L."/>
            <person name="Fitzpatrick D.A."/>
            <person name="Frisvad J.C."/>
            <person name="Nielsen K.L."/>
        </authorList>
    </citation>
    <scope>NUCLEOTIDE SEQUENCE</scope>
    <source>
        <strain evidence="3">IBT 15450</strain>
    </source>
</reference>
<dbReference type="InterPro" id="IPR036291">
    <property type="entry name" value="NAD(P)-bd_dom_sf"/>
</dbReference>
<comment type="similarity">
    <text evidence="1">Belongs to the short-chain dehydrogenases/reductases (SDR) family.</text>
</comment>
<dbReference type="SUPFAM" id="SSF51735">
    <property type="entry name" value="NAD(P)-binding Rossmann-fold domains"/>
    <property type="match status" value="1"/>
</dbReference>
<evidence type="ECO:0000256" key="1">
    <source>
        <dbReference type="ARBA" id="ARBA00006484"/>
    </source>
</evidence>
<evidence type="ECO:0000256" key="2">
    <source>
        <dbReference type="ARBA" id="ARBA00023002"/>
    </source>
</evidence>
<dbReference type="Proteomes" id="UP001219568">
    <property type="component" value="Unassembled WGS sequence"/>
</dbReference>
<reference evidence="3" key="2">
    <citation type="submission" date="2023-01" db="EMBL/GenBank/DDBJ databases">
        <authorList>
            <person name="Petersen C."/>
        </authorList>
    </citation>
    <scope>NUCLEOTIDE SEQUENCE</scope>
    <source>
        <strain evidence="3">IBT 15450</strain>
    </source>
</reference>
<dbReference type="PANTHER" id="PTHR43157">
    <property type="entry name" value="PHOSPHATIDYLINOSITOL-GLYCAN BIOSYNTHESIS CLASS F PROTEIN-RELATED"/>
    <property type="match status" value="1"/>
</dbReference>
<evidence type="ECO:0000313" key="3">
    <source>
        <dbReference type="EMBL" id="KAJ6052652.1"/>
    </source>
</evidence>
<dbReference type="Pfam" id="PF00106">
    <property type="entry name" value="adh_short"/>
    <property type="match status" value="2"/>
</dbReference>
<dbReference type="PANTHER" id="PTHR43157:SF31">
    <property type="entry name" value="PHOSPHATIDYLINOSITOL-GLYCAN BIOSYNTHESIS CLASS F PROTEIN"/>
    <property type="match status" value="1"/>
</dbReference>
<dbReference type="PRINTS" id="PR00081">
    <property type="entry name" value="GDHRDH"/>
</dbReference>
<dbReference type="GO" id="GO:0016491">
    <property type="term" value="F:oxidoreductase activity"/>
    <property type="evidence" value="ECO:0007669"/>
    <property type="project" value="UniProtKB-KW"/>
</dbReference>
<dbReference type="EMBL" id="JAQJZL010000002">
    <property type="protein sequence ID" value="KAJ6052652.1"/>
    <property type="molecule type" value="Genomic_DNA"/>
</dbReference>
<dbReference type="AlphaFoldDB" id="A0AAD6IL75"/>